<dbReference type="EMBL" id="BMVX01000001">
    <property type="protein sequence ID" value="GGZ46926.1"/>
    <property type="molecule type" value="Genomic_DNA"/>
</dbReference>
<dbReference type="InterPro" id="IPR005509">
    <property type="entry name" value="AfsA_hotdog_dom"/>
</dbReference>
<evidence type="ECO:0000313" key="3">
    <source>
        <dbReference type="EMBL" id="QEU77369.1"/>
    </source>
</evidence>
<keyword evidence="4" id="KW-1185">Reference proteome</keyword>
<dbReference type="OrthoDB" id="7838374at2"/>
<dbReference type="NCBIfam" id="NF041195">
    <property type="entry name" value="ScbA_BarX_GamBu"/>
    <property type="match status" value="1"/>
</dbReference>
<dbReference type="GO" id="GO:0016740">
    <property type="term" value="F:transferase activity"/>
    <property type="evidence" value="ECO:0007669"/>
    <property type="project" value="InterPro"/>
</dbReference>
<reference evidence="3 4" key="2">
    <citation type="submission" date="2017-09" db="EMBL/GenBank/DDBJ databases">
        <authorList>
            <person name="Lee N."/>
            <person name="Cho B.-K."/>
        </authorList>
    </citation>
    <scope>NUCLEOTIDE SEQUENCE [LARGE SCALE GENOMIC DNA]</scope>
    <source>
        <strain evidence="3 4">ATCC 27467</strain>
    </source>
</reference>
<name>A0A5P2UG02_9ACTN</name>
<feature type="domain" description="A-factor biosynthesis hotdog" evidence="1">
    <location>
        <begin position="32"/>
        <end position="163"/>
    </location>
</feature>
<accession>A0A5P2UG02</accession>
<proteinExistence type="predicted"/>
<sequence length="355" mass="37839">MSATIATSQRPGGLCAPHALRSLLATSIPRQYVHKTAQSEVLLTGWFPLGPDRFRVTARWPAGHSFYGPVYGHHDPLLIAETVRQAVPLLSHAAYDVPFGHRQTWHTFRYAADPAALAATGAPAEVEMDITCSDVVRRGGRLVSVHLHVELSADGARLGTVETGFANLAPAVYRRLRGPYADIDEAVRRAVPLAPPVPPRQVARTDFADVVLSPTNDPHRTQLRVDRAHPALFDHPVDHAPGMLLLEAARQATHAVAHPRAVIPTGMDVLFAQYVEFDAPCWIQAEALADGADDGAGAGSGERAGSGAGRVRVRAVQNGVPAFTALVTTAPVSLPAAAGRTAGLFIPRQSAGRTW</sequence>
<feature type="domain" description="A-factor biosynthesis hotdog" evidence="1">
    <location>
        <begin position="202"/>
        <end position="288"/>
    </location>
</feature>
<dbReference type="RefSeq" id="WP_150516467.1">
    <property type="nucleotide sequence ID" value="NZ_BMVX01000001.1"/>
</dbReference>
<evidence type="ECO:0000313" key="4">
    <source>
        <dbReference type="Proteomes" id="UP000326831"/>
    </source>
</evidence>
<gene>
    <name evidence="3" type="ORF">CP968_02880</name>
    <name evidence="2" type="ORF">GCM10010371_02650</name>
</gene>
<dbReference type="Pfam" id="PF03756">
    <property type="entry name" value="AfsA"/>
    <property type="match status" value="2"/>
</dbReference>
<dbReference type="EMBL" id="CP023701">
    <property type="protein sequence ID" value="QEU77369.1"/>
    <property type="molecule type" value="Genomic_DNA"/>
</dbReference>
<organism evidence="3 4">
    <name type="scientific">Streptomyces subrutilus</name>
    <dbReference type="NCBI Taxonomy" id="36818"/>
    <lineage>
        <taxon>Bacteria</taxon>
        <taxon>Bacillati</taxon>
        <taxon>Actinomycetota</taxon>
        <taxon>Actinomycetes</taxon>
        <taxon>Kitasatosporales</taxon>
        <taxon>Streptomycetaceae</taxon>
        <taxon>Streptomyces</taxon>
    </lineage>
</organism>
<dbReference type="Proteomes" id="UP000634660">
    <property type="component" value="Unassembled WGS sequence"/>
</dbReference>
<reference evidence="2" key="1">
    <citation type="journal article" date="2014" name="Int. J. Syst. Evol. Microbiol.">
        <title>Complete genome sequence of Corynebacterium casei LMG S-19264T (=DSM 44701T), isolated from a smear-ripened cheese.</title>
        <authorList>
            <consortium name="US DOE Joint Genome Institute (JGI-PGF)"/>
            <person name="Walter F."/>
            <person name="Albersmeier A."/>
            <person name="Kalinowski J."/>
            <person name="Ruckert C."/>
        </authorList>
    </citation>
    <scope>NUCLEOTIDE SEQUENCE</scope>
    <source>
        <strain evidence="2">JCM 4834</strain>
    </source>
</reference>
<dbReference type="Proteomes" id="UP000326831">
    <property type="component" value="Chromosome"/>
</dbReference>
<dbReference type="InterPro" id="IPR047757">
    <property type="entry name" value="AfsA-like"/>
</dbReference>
<protein>
    <recommendedName>
        <fullName evidence="1">A-factor biosynthesis hotdog domain-containing protein</fullName>
    </recommendedName>
</protein>
<evidence type="ECO:0000259" key="1">
    <source>
        <dbReference type="Pfam" id="PF03756"/>
    </source>
</evidence>
<reference evidence="2" key="3">
    <citation type="submission" date="2020-09" db="EMBL/GenBank/DDBJ databases">
        <authorList>
            <person name="Sun Q."/>
            <person name="Ohkuma M."/>
        </authorList>
    </citation>
    <scope>NUCLEOTIDE SEQUENCE</scope>
    <source>
        <strain evidence="2">JCM 4834</strain>
    </source>
</reference>
<evidence type="ECO:0000313" key="2">
    <source>
        <dbReference type="EMBL" id="GGZ46926.1"/>
    </source>
</evidence>
<dbReference type="AlphaFoldDB" id="A0A5P2UG02"/>
<dbReference type="KEGG" id="ssub:CP968_02880"/>